<comment type="caution">
    <text evidence="5">The sequence shown here is derived from an EMBL/GenBank/DDBJ whole genome shotgun (WGS) entry which is preliminary data.</text>
</comment>
<sequence length="181" mass="20342">CNSTFIGKVGNDFIGDYLIKDLENEGVMLNISRGSGFTAIIIALIDKTGERTMITHRGESVNLSIKDVNFDIISKANLIFIPAYSLFFGKISKTIIDVINFIKREEQNIRNINLSEPNNIPDSKILPFDNKFSIKNYRNALIAIDLSSYGGIKQYGPKKFENLLKGIKPDILFCNKDELMA</sequence>
<keyword evidence="3" id="KW-0418">Kinase</keyword>
<feature type="non-terminal residue" evidence="5">
    <location>
        <position position="1"/>
    </location>
</feature>
<dbReference type="AlphaFoldDB" id="X1NCH5"/>
<feature type="non-terminal residue" evidence="5">
    <location>
        <position position="181"/>
    </location>
</feature>
<dbReference type="Pfam" id="PF00294">
    <property type="entry name" value="PfkB"/>
    <property type="match status" value="1"/>
</dbReference>
<dbReference type="InterPro" id="IPR052700">
    <property type="entry name" value="Carb_kinase_PfkB-like"/>
</dbReference>
<dbReference type="InterPro" id="IPR029056">
    <property type="entry name" value="Ribokinase-like"/>
</dbReference>
<evidence type="ECO:0000256" key="3">
    <source>
        <dbReference type="ARBA" id="ARBA00022777"/>
    </source>
</evidence>
<accession>X1NCH5</accession>
<dbReference type="GO" id="GO:0016301">
    <property type="term" value="F:kinase activity"/>
    <property type="evidence" value="ECO:0007669"/>
    <property type="project" value="UniProtKB-KW"/>
</dbReference>
<evidence type="ECO:0000256" key="1">
    <source>
        <dbReference type="ARBA" id="ARBA00010688"/>
    </source>
</evidence>
<evidence type="ECO:0000256" key="2">
    <source>
        <dbReference type="ARBA" id="ARBA00022679"/>
    </source>
</evidence>
<name>X1NCH5_9ZZZZ</name>
<organism evidence="5">
    <name type="scientific">marine sediment metagenome</name>
    <dbReference type="NCBI Taxonomy" id="412755"/>
    <lineage>
        <taxon>unclassified sequences</taxon>
        <taxon>metagenomes</taxon>
        <taxon>ecological metagenomes</taxon>
    </lineage>
</organism>
<feature type="domain" description="Carbohydrate kinase PfkB" evidence="4">
    <location>
        <begin position="1"/>
        <end position="111"/>
    </location>
</feature>
<evidence type="ECO:0000313" key="5">
    <source>
        <dbReference type="EMBL" id="GAI16374.1"/>
    </source>
</evidence>
<dbReference type="Gene3D" id="3.40.1190.20">
    <property type="match status" value="1"/>
</dbReference>
<dbReference type="InterPro" id="IPR011611">
    <property type="entry name" value="PfkB_dom"/>
</dbReference>
<keyword evidence="2" id="KW-0808">Transferase</keyword>
<proteinExistence type="inferred from homology"/>
<dbReference type="PANTHER" id="PTHR43320">
    <property type="entry name" value="SUGAR KINASE"/>
    <property type="match status" value="1"/>
</dbReference>
<dbReference type="SUPFAM" id="SSF53613">
    <property type="entry name" value="Ribokinase-like"/>
    <property type="match status" value="1"/>
</dbReference>
<dbReference type="EMBL" id="BARV01005587">
    <property type="protein sequence ID" value="GAI16374.1"/>
    <property type="molecule type" value="Genomic_DNA"/>
</dbReference>
<reference evidence="5" key="1">
    <citation type="journal article" date="2014" name="Front. Microbiol.">
        <title>High frequency of phylogenetically diverse reductive dehalogenase-homologous genes in deep subseafloor sedimentary metagenomes.</title>
        <authorList>
            <person name="Kawai M."/>
            <person name="Futagami T."/>
            <person name="Toyoda A."/>
            <person name="Takaki Y."/>
            <person name="Nishi S."/>
            <person name="Hori S."/>
            <person name="Arai W."/>
            <person name="Tsubouchi T."/>
            <person name="Morono Y."/>
            <person name="Uchiyama I."/>
            <person name="Ito T."/>
            <person name="Fujiyama A."/>
            <person name="Inagaki F."/>
            <person name="Takami H."/>
        </authorList>
    </citation>
    <scope>NUCLEOTIDE SEQUENCE</scope>
    <source>
        <strain evidence="5">Expedition CK06-06</strain>
    </source>
</reference>
<evidence type="ECO:0000259" key="4">
    <source>
        <dbReference type="Pfam" id="PF00294"/>
    </source>
</evidence>
<gene>
    <name evidence="5" type="ORF">S06H3_11494</name>
</gene>
<comment type="similarity">
    <text evidence="1">Belongs to the carbohydrate kinase PfkB family.</text>
</comment>
<dbReference type="PANTHER" id="PTHR43320:SF3">
    <property type="entry name" value="CARBOHYDRATE KINASE PFKB DOMAIN-CONTAINING PROTEIN"/>
    <property type="match status" value="1"/>
</dbReference>
<protein>
    <recommendedName>
        <fullName evidence="4">Carbohydrate kinase PfkB domain-containing protein</fullName>
    </recommendedName>
</protein>